<keyword evidence="5" id="KW-0804">Transcription</keyword>
<feature type="domain" description="RNA polymerase sigma-70 region 2" evidence="6">
    <location>
        <begin position="42"/>
        <end position="88"/>
    </location>
</feature>
<keyword evidence="2" id="KW-0805">Transcription regulation</keyword>
<dbReference type="GO" id="GO:0003677">
    <property type="term" value="F:DNA binding"/>
    <property type="evidence" value="ECO:0007669"/>
    <property type="project" value="UniProtKB-KW"/>
</dbReference>
<dbReference type="NCBIfam" id="TIGR02937">
    <property type="entry name" value="sigma70-ECF"/>
    <property type="match status" value="1"/>
</dbReference>
<dbReference type="Gene3D" id="1.10.10.10">
    <property type="entry name" value="Winged helix-like DNA-binding domain superfamily/Winged helix DNA-binding domain"/>
    <property type="match status" value="1"/>
</dbReference>
<proteinExistence type="inferred from homology"/>
<protein>
    <submittedName>
        <fullName evidence="8">Sigma-70 family RNA polymerase sigma factor</fullName>
    </submittedName>
</protein>
<dbReference type="RefSeq" id="WP_123042860.1">
    <property type="nucleotide sequence ID" value="NZ_CP033433.1"/>
</dbReference>
<evidence type="ECO:0000313" key="9">
    <source>
        <dbReference type="Proteomes" id="UP000269097"/>
    </source>
</evidence>
<dbReference type="KEGG" id="coh:EAV92_20835"/>
<dbReference type="GO" id="GO:0006352">
    <property type="term" value="P:DNA-templated transcription initiation"/>
    <property type="evidence" value="ECO:0007669"/>
    <property type="project" value="InterPro"/>
</dbReference>
<evidence type="ECO:0000256" key="3">
    <source>
        <dbReference type="ARBA" id="ARBA00023082"/>
    </source>
</evidence>
<organism evidence="8 9">
    <name type="scientific">Cohnella candidum</name>
    <dbReference type="NCBI Taxonomy" id="2674991"/>
    <lineage>
        <taxon>Bacteria</taxon>
        <taxon>Bacillati</taxon>
        <taxon>Bacillota</taxon>
        <taxon>Bacilli</taxon>
        <taxon>Bacillales</taxon>
        <taxon>Paenibacillaceae</taxon>
        <taxon>Cohnella</taxon>
    </lineage>
</organism>
<dbReference type="InterPro" id="IPR013324">
    <property type="entry name" value="RNA_pol_sigma_r3/r4-like"/>
</dbReference>
<dbReference type="EMBL" id="CP033433">
    <property type="protein sequence ID" value="AYQ74780.1"/>
    <property type="molecule type" value="Genomic_DNA"/>
</dbReference>
<dbReference type="AlphaFoldDB" id="A0A3G3K336"/>
<accession>A0A3G3K336</accession>
<evidence type="ECO:0000256" key="4">
    <source>
        <dbReference type="ARBA" id="ARBA00023125"/>
    </source>
</evidence>
<dbReference type="Pfam" id="PF04542">
    <property type="entry name" value="Sigma70_r2"/>
    <property type="match status" value="1"/>
</dbReference>
<reference evidence="8 9" key="1">
    <citation type="submission" date="2018-10" db="EMBL/GenBank/DDBJ databases">
        <title>Genome Sequence of Cohnella sp.</title>
        <authorList>
            <person name="Srinivasan S."/>
            <person name="Kim M.K."/>
        </authorList>
    </citation>
    <scope>NUCLEOTIDE SEQUENCE [LARGE SCALE GENOMIC DNA]</scope>
    <source>
        <strain evidence="8 9">18JY8-7</strain>
    </source>
</reference>
<keyword evidence="4" id="KW-0238">DNA-binding</keyword>
<evidence type="ECO:0000256" key="1">
    <source>
        <dbReference type="ARBA" id="ARBA00010641"/>
    </source>
</evidence>
<gene>
    <name evidence="8" type="ORF">EAV92_20835</name>
</gene>
<comment type="similarity">
    <text evidence="1">Belongs to the sigma-70 factor family. ECF subfamily.</text>
</comment>
<keyword evidence="3" id="KW-0731">Sigma factor</keyword>
<evidence type="ECO:0000259" key="7">
    <source>
        <dbReference type="Pfam" id="PF08281"/>
    </source>
</evidence>
<dbReference type="InterPro" id="IPR036388">
    <property type="entry name" value="WH-like_DNA-bd_sf"/>
</dbReference>
<evidence type="ECO:0000259" key="6">
    <source>
        <dbReference type="Pfam" id="PF04542"/>
    </source>
</evidence>
<dbReference type="PANTHER" id="PTHR43133:SF8">
    <property type="entry name" value="RNA POLYMERASE SIGMA FACTOR HI_1459-RELATED"/>
    <property type="match status" value="1"/>
</dbReference>
<name>A0A3G3K336_9BACL</name>
<dbReference type="PANTHER" id="PTHR43133">
    <property type="entry name" value="RNA POLYMERASE ECF-TYPE SIGMA FACTO"/>
    <property type="match status" value="1"/>
</dbReference>
<keyword evidence="9" id="KW-1185">Reference proteome</keyword>
<dbReference type="Pfam" id="PF08281">
    <property type="entry name" value="Sigma70_r4_2"/>
    <property type="match status" value="1"/>
</dbReference>
<evidence type="ECO:0000313" key="8">
    <source>
        <dbReference type="EMBL" id="AYQ74780.1"/>
    </source>
</evidence>
<evidence type="ECO:0000256" key="5">
    <source>
        <dbReference type="ARBA" id="ARBA00023163"/>
    </source>
</evidence>
<dbReference type="InterPro" id="IPR013325">
    <property type="entry name" value="RNA_pol_sigma_r2"/>
</dbReference>
<dbReference type="Gene3D" id="1.10.1740.10">
    <property type="match status" value="1"/>
</dbReference>
<evidence type="ECO:0000256" key="2">
    <source>
        <dbReference type="ARBA" id="ARBA00023015"/>
    </source>
</evidence>
<dbReference type="SUPFAM" id="SSF88946">
    <property type="entry name" value="Sigma2 domain of RNA polymerase sigma factors"/>
    <property type="match status" value="1"/>
</dbReference>
<dbReference type="GO" id="GO:0016987">
    <property type="term" value="F:sigma factor activity"/>
    <property type="evidence" value="ECO:0007669"/>
    <property type="project" value="UniProtKB-KW"/>
</dbReference>
<dbReference type="Proteomes" id="UP000269097">
    <property type="component" value="Chromosome"/>
</dbReference>
<sequence length="187" mass="22037">MEERELIRQLKERNPSALERIIEIYTAYISTVVNNVIGHWMKTEDVEEVVADTFVLLWRNAAQVQESGTLKSYLATIARNQALKKLRSYNPRVHPLDDELEWIVDRNDFRSKTELRHALEWALSSMSDLDREIFLRYYFFMEKTASIAERLNTKEATVRSRLSRGRKYLKEKLIEGGYYENKSLGTV</sequence>
<dbReference type="SUPFAM" id="SSF88659">
    <property type="entry name" value="Sigma3 and sigma4 domains of RNA polymerase sigma factors"/>
    <property type="match status" value="1"/>
</dbReference>
<dbReference type="InterPro" id="IPR013249">
    <property type="entry name" value="RNA_pol_sigma70_r4_t2"/>
</dbReference>
<dbReference type="InterPro" id="IPR007627">
    <property type="entry name" value="RNA_pol_sigma70_r2"/>
</dbReference>
<feature type="domain" description="RNA polymerase sigma factor 70 region 4 type 2" evidence="7">
    <location>
        <begin position="119"/>
        <end position="169"/>
    </location>
</feature>
<dbReference type="InterPro" id="IPR014284">
    <property type="entry name" value="RNA_pol_sigma-70_dom"/>
</dbReference>
<dbReference type="InterPro" id="IPR039425">
    <property type="entry name" value="RNA_pol_sigma-70-like"/>
</dbReference>